<evidence type="ECO:0000256" key="1">
    <source>
        <dbReference type="ARBA" id="ARBA00005993"/>
    </source>
</evidence>
<proteinExistence type="inferred from homology"/>
<evidence type="ECO:0000256" key="2">
    <source>
        <dbReference type="ARBA" id="ARBA00022723"/>
    </source>
</evidence>
<dbReference type="InterPro" id="IPR050234">
    <property type="entry name" value="Nuclear_hormone_rcpt_NR1"/>
</dbReference>
<feature type="domain" description="Nuclear receptor" evidence="10">
    <location>
        <begin position="82"/>
        <end position="149"/>
    </location>
</feature>
<dbReference type="PRINTS" id="PR00047">
    <property type="entry name" value="STROIDFINGER"/>
</dbReference>
<evidence type="ECO:0000256" key="8">
    <source>
        <dbReference type="ARBA" id="ARBA00023170"/>
    </source>
</evidence>
<dbReference type="GO" id="GO:0000978">
    <property type="term" value="F:RNA polymerase II cis-regulatory region sequence-specific DNA binding"/>
    <property type="evidence" value="ECO:0007669"/>
    <property type="project" value="TreeGrafter"/>
</dbReference>
<dbReference type="GO" id="GO:0045944">
    <property type="term" value="P:positive regulation of transcription by RNA polymerase II"/>
    <property type="evidence" value="ECO:0007669"/>
    <property type="project" value="TreeGrafter"/>
</dbReference>
<dbReference type="PANTHER" id="PTHR24082">
    <property type="entry name" value="NUCLEAR HORMONE RECEPTOR"/>
    <property type="match status" value="1"/>
</dbReference>
<evidence type="ECO:0000256" key="5">
    <source>
        <dbReference type="ARBA" id="ARBA00023015"/>
    </source>
</evidence>
<dbReference type="InterPro" id="IPR013088">
    <property type="entry name" value="Znf_NHR/GATA"/>
</dbReference>
<keyword evidence="2" id="KW-0479">Metal-binding</keyword>
<reference evidence="12" key="1">
    <citation type="submission" date="2016-11" db="UniProtKB">
        <authorList>
            <consortium name="WormBaseParasite"/>
        </authorList>
    </citation>
    <scope>IDENTIFICATION</scope>
</reference>
<evidence type="ECO:0000313" key="11">
    <source>
        <dbReference type="Proteomes" id="UP000095281"/>
    </source>
</evidence>
<comment type="similarity">
    <text evidence="1">Belongs to the nuclear hormone receptor family.</text>
</comment>
<dbReference type="GO" id="GO:0004879">
    <property type="term" value="F:nuclear receptor activity"/>
    <property type="evidence" value="ECO:0007669"/>
    <property type="project" value="TreeGrafter"/>
</dbReference>
<keyword evidence="11" id="KW-1185">Reference proteome</keyword>
<evidence type="ECO:0000259" key="10">
    <source>
        <dbReference type="PROSITE" id="PS51030"/>
    </source>
</evidence>
<keyword evidence="8" id="KW-0675">Receptor</keyword>
<dbReference type="GO" id="GO:0030154">
    <property type="term" value="P:cell differentiation"/>
    <property type="evidence" value="ECO:0007669"/>
    <property type="project" value="TreeGrafter"/>
</dbReference>
<dbReference type="PROSITE" id="PS51030">
    <property type="entry name" value="NUCLEAR_REC_DBD_2"/>
    <property type="match status" value="1"/>
</dbReference>
<keyword evidence="4" id="KW-0862">Zinc</keyword>
<evidence type="ECO:0000256" key="4">
    <source>
        <dbReference type="ARBA" id="ARBA00022833"/>
    </source>
</evidence>
<dbReference type="Gene3D" id="3.30.50.10">
    <property type="entry name" value="Erythroid Transcription Factor GATA-1, subunit A"/>
    <property type="match status" value="1"/>
</dbReference>
<dbReference type="GO" id="GO:0000122">
    <property type="term" value="P:negative regulation of transcription by RNA polymerase II"/>
    <property type="evidence" value="ECO:0007669"/>
    <property type="project" value="TreeGrafter"/>
</dbReference>
<dbReference type="SMART" id="SM00399">
    <property type="entry name" value="ZnF_C4"/>
    <property type="match status" value="1"/>
</dbReference>
<evidence type="ECO:0000313" key="12">
    <source>
        <dbReference type="WBParaSite" id="MhA1_Contig121.frz3.gene17"/>
    </source>
</evidence>
<keyword evidence="9" id="KW-0539">Nucleus</keyword>
<evidence type="ECO:0000256" key="6">
    <source>
        <dbReference type="ARBA" id="ARBA00023125"/>
    </source>
</evidence>
<dbReference type="SUPFAM" id="SSF57716">
    <property type="entry name" value="Glucocorticoid receptor-like (DNA-binding domain)"/>
    <property type="match status" value="1"/>
</dbReference>
<dbReference type="Proteomes" id="UP000095281">
    <property type="component" value="Unplaced"/>
</dbReference>
<evidence type="ECO:0000256" key="7">
    <source>
        <dbReference type="ARBA" id="ARBA00023163"/>
    </source>
</evidence>
<evidence type="ECO:0000256" key="9">
    <source>
        <dbReference type="ARBA" id="ARBA00023242"/>
    </source>
</evidence>
<evidence type="ECO:0000256" key="3">
    <source>
        <dbReference type="ARBA" id="ARBA00022771"/>
    </source>
</evidence>
<keyword evidence="7" id="KW-0804">Transcription</keyword>
<dbReference type="InterPro" id="IPR001628">
    <property type="entry name" value="Znf_hrmn_rcpt"/>
</dbReference>
<dbReference type="WBParaSite" id="MhA1_Contig121.frz3.gene17">
    <property type="protein sequence ID" value="MhA1_Contig121.frz3.gene17"/>
    <property type="gene ID" value="MhA1_Contig121.frz3.gene17"/>
</dbReference>
<dbReference type="GO" id="GO:0008270">
    <property type="term" value="F:zinc ion binding"/>
    <property type="evidence" value="ECO:0007669"/>
    <property type="project" value="UniProtKB-KW"/>
</dbReference>
<sequence length="171" mass="19499">MATPGGDKTRDQLAFELVEEHHRESTALIDDYSKINEELEEELNWKENWLKNKDPKLASELEAAFLAKSKASTEKTTGVVEGCVCVVCGDRASVKHYGGFFRRSIQSSVVYKCDNNGQCVIELGTRNNCQKCRLDKCRQMGMQESKVRVQKRKCNMELQGEKKEKKEDSDQ</sequence>
<keyword evidence="6" id="KW-0238">DNA-binding</keyword>
<organism evidence="11 12">
    <name type="scientific">Meloidogyne hapla</name>
    <name type="common">Root-knot nematode worm</name>
    <dbReference type="NCBI Taxonomy" id="6305"/>
    <lineage>
        <taxon>Eukaryota</taxon>
        <taxon>Metazoa</taxon>
        <taxon>Ecdysozoa</taxon>
        <taxon>Nematoda</taxon>
        <taxon>Chromadorea</taxon>
        <taxon>Rhabditida</taxon>
        <taxon>Tylenchina</taxon>
        <taxon>Tylenchomorpha</taxon>
        <taxon>Tylenchoidea</taxon>
        <taxon>Meloidogynidae</taxon>
        <taxon>Meloidogyninae</taxon>
        <taxon>Meloidogyne</taxon>
    </lineage>
</organism>
<protein>
    <submittedName>
        <fullName evidence="12">Nuclear receptor domain-containing protein</fullName>
    </submittedName>
</protein>
<keyword evidence="5" id="KW-0805">Transcription regulation</keyword>
<dbReference type="PANTHER" id="PTHR24082:SF507">
    <property type="entry name" value="BILE ACID RECEPTOR-RELATED"/>
    <property type="match status" value="1"/>
</dbReference>
<accession>A0A1I8B188</accession>
<dbReference type="Pfam" id="PF00105">
    <property type="entry name" value="zf-C4"/>
    <property type="match status" value="1"/>
</dbReference>
<keyword evidence="3" id="KW-0863">Zinc-finger</keyword>
<name>A0A1I8B188_MELHA</name>
<dbReference type="AlphaFoldDB" id="A0A1I8B188"/>